<evidence type="ECO:0000313" key="2">
    <source>
        <dbReference type="Proteomes" id="UP000557307"/>
    </source>
</evidence>
<protein>
    <submittedName>
        <fullName evidence="1">Uncharacterized protein</fullName>
    </submittedName>
</protein>
<dbReference type="EMBL" id="JACHGF010000003">
    <property type="protein sequence ID" value="MBB5284445.1"/>
    <property type="molecule type" value="Genomic_DNA"/>
</dbReference>
<keyword evidence="2" id="KW-1185">Reference proteome</keyword>
<accession>A0A840TND3</accession>
<organism evidence="1 2">
    <name type="scientific">Rhabdobacter roseus</name>
    <dbReference type="NCBI Taxonomy" id="1655419"/>
    <lineage>
        <taxon>Bacteria</taxon>
        <taxon>Pseudomonadati</taxon>
        <taxon>Bacteroidota</taxon>
        <taxon>Cytophagia</taxon>
        <taxon>Cytophagales</taxon>
        <taxon>Cytophagaceae</taxon>
        <taxon>Rhabdobacter</taxon>
    </lineage>
</organism>
<dbReference type="AlphaFoldDB" id="A0A840TND3"/>
<proteinExistence type="predicted"/>
<name>A0A840TND3_9BACT</name>
<reference evidence="1 2" key="1">
    <citation type="submission" date="2020-08" db="EMBL/GenBank/DDBJ databases">
        <title>Genomic Encyclopedia of Type Strains, Phase IV (KMG-IV): sequencing the most valuable type-strain genomes for metagenomic binning, comparative biology and taxonomic classification.</title>
        <authorList>
            <person name="Goeker M."/>
        </authorList>
    </citation>
    <scope>NUCLEOTIDE SEQUENCE [LARGE SCALE GENOMIC DNA]</scope>
    <source>
        <strain evidence="1 2">DSM 105074</strain>
    </source>
</reference>
<dbReference type="Proteomes" id="UP000557307">
    <property type="component" value="Unassembled WGS sequence"/>
</dbReference>
<dbReference type="RefSeq" id="WP_184174384.1">
    <property type="nucleotide sequence ID" value="NZ_JACHGF010000003.1"/>
</dbReference>
<comment type="caution">
    <text evidence="1">The sequence shown here is derived from an EMBL/GenBank/DDBJ whole genome shotgun (WGS) entry which is preliminary data.</text>
</comment>
<evidence type="ECO:0000313" key="1">
    <source>
        <dbReference type="EMBL" id="MBB5284445.1"/>
    </source>
</evidence>
<gene>
    <name evidence="1" type="ORF">HNQ92_002588</name>
</gene>
<sequence>MSRRQTYYKHPEAASAFNELMIELKKQALGHTTVPLTLEQIEKVERLVFPLLEERQDTPPGAYYHRR</sequence>